<dbReference type="EMBL" id="JAHRIN010069476">
    <property type="protein sequence ID" value="MEQ2216073.1"/>
    <property type="molecule type" value="Genomic_DNA"/>
</dbReference>
<protein>
    <submittedName>
        <fullName evidence="1">Uncharacterized protein</fullName>
    </submittedName>
</protein>
<accession>A0ABV0S8K0</accession>
<organism evidence="1 2">
    <name type="scientific">Xenoophorus captivus</name>
    <dbReference type="NCBI Taxonomy" id="1517983"/>
    <lineage>
        <taxon>Eukaryota</taxon>
        <taxon>Metazoa</taxon>
        <taxon>Chordata</taxon>
        <taxon>Craniata</taxon>
        <taxon>Vertebrata</taxon>
        <taxon>Euteleostomi</taxon>
        <taxon>Actinopterygii</taxon>
        <taxon>Neopterygii</taxon>
        <taxon>Teleostei</taxon>
        <taxon>Neoteleostei</taxon>
        <taxon>Acanthomorphata</taxon>
        <taxon>Ovalentaria</taxon>
        <taxon>Atherinomorphae</taxon>
        <taxon>Cyprinodontiformes</taxon>
        <taxon>Goodeidae</taxon>
        <taxon>Xenoophorus</taxon>
    </lineage>
</organism>
<sequence length="124" mass="13477">MFVGKEHPACCQQPVPAVRLCDGRRLHHGVGLDHFLFSKGSIVAESPAEILEQHLLPPGPHLFWSCPEKNNQILDSGSLAAKQALIITPPTACLTAGRSCLCRYSTQSNDMAEEEEGTDTERPA</sequence>
<reference evidence="1 2" key="1">
    <citation type="submission" date="2021-06" db="EMBL/GenBank/DDBJ databases">
        <authorList>
            <person name="Palmer J.M."/>
        </authorList>
    </citation>
    <scope>NUCLEOTIDE SEQUENCE [LARGE SCALE GENOMIC DNA]</scope>
    <source>
        <strain evidence="1 2">XC_2019</strain>
        <tissue evidence="1">Muscle</tissue>
    </source>
</reference>
<dbReference type="Proteomes" id="UP001434883">
    <property type="component" value="Unassembled WGS sequence"/>
</dbReference>
<gene>
    <name evidence="1" type="ORF">XENOCAPTIV_010284</name>
</gene>
<keyword evidence="2" id="KW-1185">Reference proteome</keyword>
<proteinExistence type="predicted"/>
<name>A0ABV0S8K0_9TELE</name>
<evidence type="ECO:0000313" key="1">
    <source>
        <dbReference type="EMBL" id="MEQ2216073.1"/>
    </source>
</evidence>
<comment type="caution">
    <text evidence="1">The sequence shown here is derived from an EMBL/GenBank/DDBJ whole genome shotgun (WGS) entry which is preliminary data.</text>
</comment>
<evidence type="ECO:0000313" key="2">
    <source>
        <dbReference type="Proteomes" id="UP001434883"/>
    </source>
</evidence>